<dbReference type="InterPro" id="IPR029034">
    <property type="entry name" value="Cystine-knot_cytokine"/>
</dbReference>
<dbReference type="Gene3D" id="2.10.90.10">
    <property type="entry name" value="Cystine-knot cytokines"/>
    <property type="match status" value="1"/>
</dbReference>
<name>A0A1U8CY39_MESAU</name>
<dbReference type="eggNOG" id="KOG3900">
    <property type="taxonomic scope" value="Eukaryota"/>
</dbReference>
<evidence type="ECO:0000256" key="6">
    <source>
        <dbReference type="ARBA" id="ARBA00023030"/>
    </source>
</evidence>
<organism evidence="12 13">
    <name type="scientific">Mesocricetus auratus</name>
    <name type="common">Golden hamster</name>
    <dbReference type="NCBI Taxonomy" id="10036"/>
    <lineage>
        <taxon>Eukaryota</taxon>
        <taxon>Metazoa</taxon>
        <taxon>Chordata</taxon>
        <taxon>Craniata</taxon>
        <taxon>Vertebrata</taxon>
        <taxon>Euteleostomi</taxon>
        <taxon>Mammalia</taxon>
        <taxon>Eutheria</taxon>
        <taxon>Euarchontoglires</taxon>
        <taxon>Glires</taxon>
        <taxon>Rodentia</taxon>
        <taxon>Myomorpha</taxon>
        <taxon>Muroidea</taxon>
        <taxon>Cricetidae</taxon>
        <taxon>Cricetinae</taxon>
        <taxon>Mesocricetus</taxon>
    </lineage>
</organism>
<dbReference type="GO" id="GO:0008083">
    <property type="term" value="F:growth factor activity"/>
    <property type="evidence" value="ECO:0007669"/>
    <property type="project" value="UniProtKB-KW"/>
</dbReference>
<keyword evidence="5 10" id="KW-0732">Signal</keyword>
<comment type="subcellular location">
    <subcellularLocation>
        <location evidence="1">Secreted</location>
    </subcellularLocation>
</comment>
<evidence type="ECO:0000256" key="10">
    <source>
        <dbReference type="SAM" id="SignalP"/>
    </source>
</evidence>
<evidence type="ECO:0000256" key="5">
    <source>
        <dbReference type="ARBA" id="ARBA00022729"/>
    </source>
</evidence>
<proteinExistence type="inferred from homology"/>
<keyword evidence="7" id="KW-1015">Disulfide bond</keyword>
<dbReference type="InterPro" id="IPR015615">
    <property type="entry name" value="TGF-beta-rel"/>
</dbReference>
<dbReference type="GO" id="GO:0001701">
    <property type="term" value="P:in utero embryonic development"/>
    <property type="evidence" value="ECO:0007669"/>
    <property type="project" value="Ensembl"/>
</dbReference>
<sequence length="351" mass="37444">MFPVGRCSGGRLFLLLLLLPSTPLALEAAPSGPTAALLQALRLHEAPRGVPALRPVPPVMWRLFRRRDPQAARTGHPLRPCHVEELGVAGNIVRHIPDSGLSSRSPEPSRTSGLGPKWTVSFDLSAVGPAERPTRARLEVRLEAEDARGWELSVALSAAAGRPGPELRVPVRPGLPLRADLLGAAVSANASLPRTLRLALSLHCGATDARARLAEASLLLVTLDPRLCPPLRSRRHTEPGVGGGPGGACRPRRLHVSFREVGWHRWVIAPRGFLANFCQGACTLPEPGGPPVLNHAVLRALMHAAAPTPGAGPPCCVPARLSPISVLFFDNSDNVVLRHYEDMVADECGCR</sequence>
<evidence type="ECO:0000256" key="4">
    <source>
        <dbReference type="ARBA" id="ARBA00022525"/>
    </source>
</evidence>
<evidence type="ECO:0000256" key="8">
    <source>
        <dbReference type="ARBA" id="ARBA00023180"/>
    </source>
</evidence>
<dbReference type="FunFam" id="2.10.90.10:FF:000001">
    <property type="entry name" value="Bone morphogenetic protein 4"/>
    <property type="match status" value="1"/>
</dbReference>
<dbReference type="GO" id="GO:0005615">
    <property type="term" value="C:extracellular space"/>
    <property type="evidence" value="ECO:0007669"/>
    <property type="project" value="UniProtKB-KW"/>
</dbReference>
<dbReference type="GeneID" id="101823872"/>
<dbReference type="GO" id="GO:0007492">
    <property type="term" value="P:endoderm development"/>
    <property type="evidence" value="ECO:0007669"/>
    <property type="project" value="Ensembl"/>
</dbReference>
<feature type="signal peptide" evidence="10">
    <location>
        <begin position="1"/>
        <end position="28"/>
    </location>
</feature>
<dbReference type="PRINTS" id="PR00669">
    <property type="entry name" value="INHIBINA"/>
</dbReference>
<comment type="similarity">
    <text evidence="2 9">Belongs to the TGF-beta family.</text>
</comment>
<dbReference type="STRING" id="10036.ENSMAUP00000012605"/>
<dbReference type="OrthoDB" id="5987191at2759"/>
<evidence type="ECO:0000313" key="13">
    <source>
        <dbReference type="RefSeq" id="XP_012980768.1"/>
    </source>
</evidence>
<feature type="chain" id="PRO_5010545644" evidence="10">
    <location>
        <begin position="29"/>
        <end position="351"/>
    </location>
</feature>
<keyword evidence="4" id="KW-0964">Secreted</keyword>
<protein>
    <submittedName>
        <fullName evidence="13">Embryonic growth/differentiation factor 1</fullName>
    </submittedName>
</protein>
<evidence type="ECO:0000256" key="7">
    <source>
        <dbReference type="ARBA" id="ARBA00023157"/>
    </source>
</evidence>
<reference evidence="13" key="1">
    <citation type="submission" date="2025-08" db="UniProtKB">
        <authorList>
            <consortium name="RefSeq"/>
        </authorList>
    </citation>
    <scope>IDENTIFICATION</scope>
    <source>
        <tissue evidence="13">Liver</tissue>
    </source>
</reference>
<dbReference type="KEGG" id="maua:101823872"/>
<gene>
    <name evidence="13" type="primary">Gdf1</name>
</gene>
<evidence type="ECO:0000259" key="11">
    <source>
        <dbReference type="PROSITE" id="PS51362"/>
    </source>
</evidence>
<keyword evidence="3" id="KW-0202">Cytokine</keyword>
<dbReference type="GO" id="GO:0005125">
    <property type="term" value="F:cytokine activity"/>
    <property type="evidence" value="ECO:0007669"/>
    <property type="project" value="UniProtKB-KW"/>
</dbReference>
<dbReference type="Pfam" id="PF00019">
    <property type="entry name" value="TGF_beta"/>
    <property type="match status" value="1"/>
</dbReference>
<dbReference type="InterPro" id="IPR017948">
    <property type="entry name" value="TGFb_CS"/>
</dbReference>
<accession>A0A1U8CY39</accession>
<keyword evidence="6 9" id="KW-0339">Growth factor</keyword>
<dbReference type="GO" id="GO:0007498">
    <property type="term" value="P:mesoderm development"/>
    <property type="evidence" value="ECO:0007669"/>
    <property type="project" value="Ensembl"/>
</dbReference>
<evidence type="ECO:0000256" key="1">
    <source>
        <dbReference type="ARBA" id="ARBA00004613"/>
    </source>
</evidence>
<keyword evidence="8" id="KW-0325">Glycoprotein</keyword>
<dbReference type="RefSeq" id="XP_012980768.1">
    <property type="nucleotide sequence ID" value="XM_013125314.3"/>
</dbReference>
<dbReference type="InterPro" id="IPR001839">
    <property type="entry name" value="TGF-b_C"/>
</dbReference>
<dbReference type="SUPFAM" id="SSF57501">
    <property type="entry name" value="Cystine-knot cytokines"/>
    <property type="match status" value="1"/>
</dbReference>
<evidence type="ECO:0000256" key="3">
    <source>
        <dbReference type="ARBA" id="ARBA00022514"/>
    </source>
</evidence>
<dbReference type="PANTHER" id="PTHR11848:SF151">
    <property type="entry name" value="EMBRYONIC GROWTH_DIFFERENTIATION FACTOR 1"/>
    <property type="match status" value="1"/>
</dbReference>
<dbReference type="PROSITE" id="PS51362">
    <property type="entry name" value="TGF_BETA_2"/>
    <property type="match status" value="1"/>
</dbReference>
<evidence type="ECO:0000313" key="12">
    <source>
        <dbReference type="Proteomes" id="UP000886700"/>
    </source>
</evidence>
<dbReference type="CTD" id="2657"/>
<dbReference type="PANTHER" id="PTHR11848">
    <property type="entry name" value="TGF-BETA FAMILY"/>
    <property type="match status" value="1"/>
</dbReference>
<evidence type="ECO:0000256" key="9">
    <source>
        <dbReference type="RuleBase" id="RU000354"/>
    </source>
</evidence>
<evidence type="ECO:0000256" key="2">
    <source>
        <dbReference type="ARBA" id="ARBA00006656"/>
    </source>
</evidence>
<dbReference type="PROSITE" id="PS00250">
    <property type="entry name" value="TGF_BETA_1"/>
    <property type="match status" value="1"/>
</dbReference>
<keyword evidence="12" id="KW-1185">Reference proteome</keyword>
<feature type="domain" description="TGF-beta family profile" evidence="11">
    <location>
        <begin position="232"/>
        <end position="351"/>
    </location>
</feature>
<dbReference type="SMART" id="SM00204">
    <property type="entry name" value="TGFB"/>
    <property type="match status" value="1"/>
</dbReference>
<dbReference type="AlphaFoldDB" id="A0A1U8CY39"/>
<dbReference type="Proteomes" id="UP000886700">
    <property type="component" value="Unplaced"/>
</dbReference>